<name>A0A5B6VB05_9ROSI</name>
<dbReference type="EMBL" id="SMMG02000007">
    <property type="protein sequence ID" value="KAA3466191.1"/>
    <property type="molecule type" value="Genomic_DNA"/>
</dbReference>
<evidence type="ECO:0000256" key="6">
    <source>
        <dbReference type="ARBA" id="ARBA00022918"/>
    </source>
</evidence>
<organism evidence="8 9">
    <name type="scientific">Gossypium australe</name>
    <dbReference type="NCBI Taxonomy" id="47621"/>
    <lineage>
        <taxon>Eukaryota</taxon>
        <taxon>Viridiplantae</taxon>
        <taxon>Streptophyta</taxon>
        <taxon>Embryophyta</taxon>
        <taxon>Tracheophyta</taxon>
        <taxon>Spermatophyta</taxon>
        <taxon>Magnoliopsida</taxon>
        <taxon>eudicotyledons</taxon>
        <taxon>Gunneridae</taxon>
        <taxon>Pentapetalae</taxon>
        <taxon>rosids</taxon>
        <taxon>malvids</taxon>
        <taxon>Malvales</taxon>
        <taxon>Malvaceae</taxon>
        <taxon>Malvoideae</taxon>
        <taxon>Gossypium</taxon>
    </lineage>
</organism>
<evidence type="ECO:0000256" key="2">
    <source>
        <dbReference type="ARBA" id="ARBA00022695"/>
    </source>
</evidence>
<keyword evidence="2" id="KW-0548">Nucleotidyltransferase</keyword>
<dbReference type="Pfam" id="PF17917">
    <property type="entry name" value="RT_RNaseH"/>
    <property type="match status" value="1"/>
</dbReference>
<evidence type="ECO:0000256" key="5">
    <source>
        <dbReference type="ARBA" id="ARBA00022801"/>
    </source>
</evidence>
<dbReference type="GO" id="GO:0003964">
    <property type="term" value="F:RNA-directed DNA polymerase activity"/>
    <property type="evidence" value="ECO:0007669"/>
    <property type="project" value="UniProtKB-KW"/>
</dbReference>
<comment type="caution">
    <text evidence="8">The sequence shown here is derived from an EMBL/GenBank/DDBJ whole genome shotgun (WGS) entry which is preliminary data.</text>
</comment>
<sequence length="188" mass="22222">MIRMCAYALRQLKLHECNYPTYDLELEAMVFALKIWRHYLYGENCTIYMGNKSLKWIDLLKDYDCTIEYHSRKVNIVADALSRTLMTNLRVMFIKLNLHEDGGLVAELQTKPTLVDEIKMRKPLDQTEKGKITDFWFNSNRVLCLCGKYCVPDNKDLKQSIRWEVHSSPCAMHPRGNKMYCDLRELSW</sequence>
<keyword evidence="6" id="KW-0695">RNA-directed DNA polymerase</keyword>
<dbReference type="PANTHER" id="PTHR34072:SF52">
    <property type="entry name" value="RIBONUCLEASE H"/>
    <property type="match status" value="1"/>
</dbReference>
<dbReference type="AlphaFoldDB" id="A0A5B6VB05"/>
<dbReference type="InterPro" id="IPR043502">
    <property type="entry name" value="DNA/RNA_pol_sf"/>
</dbReference>
<evidence type="ECO:0000256" key="1">
    <source>
        <dbReference type="ARBA" id="ARBA00022679"/>
    </source>
</evidence>
<protein>
    <submittedName>
        <fullName evidence="8">Integrase</fullName>
    </submittedName>
</protein>
<dbReference type="InterPro" id="IPR041373">
    <property type="entry name" value="RT_RNaseH"/>
</dbReference>
<dbReference type="PANTHER" id="PTHR34072">
    <property type="entry name" value="ENZYMATIC POLYPROTEIN-RELATED"/>
    <property type="match status" value="1"/>
</dbReference>
<dbReference type="GO" id="GO:0004519">
    <property type="term" value="F:endonuclease activity"/>
    <property type="evidence" value="ECO:0007669"/>
    <property type="project" value="UniProtKB-KW"/>
</dbReference>
<dbReference type="OrthoDB" id="1738613at2759"/>
<evidence type="ECO:0000313" key="8">
    <source>
        <dbReference type="EMBL" id="KAA3466191.1"/>
    </source>
</evidence>
<proteinExistence type="predicted"/>
<keyword evidence="3" id="KW-0540">Nuclease</keyword>
<keyword evidence="4" id="KW-0255">Endonuclease</keyword>
<feature type="domain" description="Reverse transcriptase RNase H-like" evidence="7">
    <location>
        <begin position="3"/>
        <end position="58"/>
    </location>
</feature>
<keyword evidence="1" id="KW-0808">Transferase</keyword>
<reference evidence="9" key="1">
    <citation type="journal article" date="2019" name="Plant Biotechnol. J.">
        <title>Genome sequencing of the Australian wild diploid species Gossypium australe highlights disease resistance and delayed gland morphogenesis.</title>
        <authorList>
            <person name="Cai Y."/>
            <person name="Cai X."/>
            <person name="Wang Q."/>
            <person name="Wang P."/>
            <person name="Zhang Y."/>
            <person name="Cai C."/>
            <person name="Xu Y."/>
            <person name="Wang K."/>
            <person name="Zhou Z."/>
            <person name="Wang C."/>
            <person name="Geng S."/>
            <person name="Li B."/>
            <person name="Dong Q."/>
            <person name="Hou Y."/>
            <person name="Wang H."/>
            <person name="Ai P."/>
            <person name="Liu Z."/>
            <person name="Yi F."/>
            <person name="Sun M."/>
            <person name="An G."/>
            <person name="Cheng J."/>
            <person name="Zhang Y."/>
            <person name="Shi Q."/>
            <person name="Xie Y."/>
            <person name="Shi X."/>
            <person name="Chang Y."/>
            <person name="Huang F."/>
            <person name="Chen Y."/>
            <person name="Hong S."/>
            <person name="Mi L."/>
            <person name="Sun Q."/>
            <person name="Zhang L."/>
            <person name="Zhou B."/>
            <person name="Peng R."/>
            <person name="Zhang X."/>
            <person name="Liu F."/>
        </authorList>
    </citation>
    <scope>NUCLEOTIDE SEQUENCE [LARGE SCALE GENOMIC DNA]</scope>
    <source>
        <strain evidence="9">cv. PA1801</strain>
    </source>
</reference>
<dbReference type="Proteomes" id="UP000325315">
    <property type="component" value="Unassembled WGS sequence"/>
</dbReference>
<evidence type="ECO:0000259" key="7">
    <source>
        <dbReference type="Pfam" id="PF17917"/>
    </source>
</evidence>
<keyword evidence="5" id="KW-0378">Hydrolase</keyword>
<keyword evidence="9" id="KW-1185">Reference proteome</keyword>
<evidence type="ECO:0000313" key="9">
    <source>
        <dbReference type="Proteomes" id="UP000325315"/>
    </source>
</evidence>
<gene>
    <name evidence="8" type="ORF">EPI10_001305</name>
</gene>
<dbReference type="GO" id="GO:0016787">
    <property type="term" value="F:hydrolase activity"/>
    <property type="evidence" value="ECO:0007669"/>
    <property type="project" value="UniProtKB-KW"/>
</dbReference>
<accession>A0A5B6VB05</accession>
<evidence type="ECO:0000256" key="4">
    <source>
        <dbReference type="ARBA" id="ARBA00022759"/>
    </source>
</evidence>
<dbReference type="SUPFAM" id="SSF56672">
    <property type="entry name" value="DNA/RNA polymerases"/>
    <property type="match status" value="1"/>
</dbReference>
<evidence type="ECO:0000256" key="3">
    <source>
        <dbReference type="ARBA" id="ARBA00022722"/>
    </source>
</evidence>